<dbReference type="Proteomes" id="UP000189545">
    <property type="component" value="Chromosome"/>
</dbReference>
<evidence type="ECO:0000313" key="3">
    <source>
        <dbReference type="Proteomes" id="UP000189545"/>
    </source>
</evidence>
<dbReference type="NCBIfam" id="NF003841">
    <property type="entry name" value="PRK05421.1-3"/>
    <property type="match status" value="1"/>
</dbReference>
<dbReference type="SUPFAM" id="SSF56219">
    <property type="entry name" value="DNase I-like"/>
    <property type="match status" value="1"/>
</dbReference>
<name>A0A1S6HKG2_9GAMM</name>
<dbReference type="OrthoDB" id="9793162at2"/>
<dbReference type="KEGG" id="spsw:Sps_00796"/>
<accession>A0A1S6HKG2</accession>
<dbReference type="AlphaFoldDB" id="A0A1S6HKG2"/>
<sequence>MKLANSTRSVLIVIFVIFFTIILFLALLPTSEPRILTDLDIPSFDSRCVHGDDPMGAYLDSQGSLSVATWNIYKQKKQGWLKQLASLNQASQLVLLQEAGLSPELRQYIRTAGLKASMAKAFTLLDTSYGVMNLSRAQALSACAFTATEPLIRFAKSGIVAYYPLSSGEELLVVNLHGINFEWNLTHYSRQFEAIALELDKHQGPIILAGDFNTWRTLRLNVITEFAKRFHLSEINYRVDERQRVFGFPLDHIYYRGLTFLEAESLATSSSDHNPITARFMLK</sequence>
<dbReference type="NCBIfam" id="NF003840">
    <property type="entry name" value="PRK05421.1-2"/>
    <property type="match status" value="1"/>
</dbReference>
<evidence type="ECO:0000259" key="1">
    <source>
        <dbReference type="Pfam" id="PF03372"/>
    </source>
</evidence>
<proteinExistence type="predicted"/>
<dbReference type="InterPro" id="IPR036691">
    <property type="entry name" value="Endo/exonu/phosph_ase_sf"/>
</dbReference>
<dbReference type="InterPro" id="IPR005135">
    <property type="entry name" value="Endo/exonuclease/phosphatase"/>
</dbReference>
<dbReference type="EMBL" id="CP014782">
    <property type="protein sequence ID" value="AQS35988.1"/>
    <property type="molecule type" value="Genomic_DNA"/>
</dbReference>
<reference evidence="2 3" key="1">
    <citation type="submission" date="2016-03" db="EMBL/GenBank/DDBJ databases">
        <title>Complete genome sequence of Shewanella psychrophila WP2, a deep sea bacterium isolated from west Pacific sediment.</title>
        <authorList>
            <person name="Xu G."/>
            <person name="Jian H."/>
        </authorList>
    </citation>
    <scope>NUCLEOTIDE SEQUENCE [LARGE SCALE GENOMIC DNA]</scope>
    <source>
        <strain evidence="2 3">WP2</strain>
    </source>
</reference>
<dbReference type="GO" id="GO:0003824">
    <property type="term" value="F:catalytic activity"/>
    <property type="evidence" value="ECO:0007669"/>
    <property type="project" value="InterPro"/>
</dbReference>
<dbReference type="STRING" id="225848.Sps_00796"/>
<dbReference type="Pfam" id="PF03372">
    <property type="entry name" value="Exo_endo_phos"/>
    <property type="match status" value="1"/>
</dbReference>
<protein>
    <recommendedName>
        <fullName evidence="1">Endonuclease/exonuclease/phosphatase domain-containing protein</fullName>
    </recommendedName>
</protein>
<organism evidence="2 3">
    <name type="scientific">Shewanella psychrophila</name>
    <dbReference type="NCBI Taxonomy" id="225848"/>
    <lineage>
        <taxon>Bacteria</taxon>
        <taxon>Pseudomonadati</taxon>
        <taxon>Pseudomonadota</taxon>
        <taxon>Gammaproteobacteria</taxon>
        <taxon>Alteromonadales</taxon>
        <taxon>Shewanellaceae</taxon>
        <taxon>Shewanella</taxon>
    </lineage>
</organism>
<feature type="domain" description="Endonuclease/exonuclease/phosphatase" evidence="1">
    <location>
        <begin position="68"/>
        <end position="273"/>
    </location>
</feature>
<keyword evidence="3" id="KW-1185">Reference proteome</keyword>
<dbReference type="NCBIfam" id="NF003842">
    <property type="entry name" value="PRK05421.1-4"/>
    <property type="match status" value="1"/>
</dbReference>
<dbReference type="RefSeq" id="WP_077751332.1">
    <property type="nucleotide sequence ID" value="NZ_CP014782.1"/>
</dbReference>
<gene>
    <name evidence="2" type="ORF">Sps_00796</name>
</gene>
<evidence type="ECO:0000313" key="2">
    <source>
        <dbReference type="EMBL" id="AQS35988.1"/>
    </source>
</evidence>
<dbReference type="Gene3D" id="3.60.10.10">
    <property type="entry name" value="Endonuclease/exonuclease/phosphatase"/>
    <property type="match status" value="1"/>
</dbReference>